<dbReference type="SUPFAM" id="SSF143631">
    <property type="entry name" value="ApbE-like"/>
    <property type="match status" value="1"/>
</dbReference>
<accession>A0A6J6KSF1</accession>
<name>A0A6J6KSF1_9ZZZZ</name>
<keyword evidence="6" id="KW-0479">Metal-binding</keyword>
<evidence type="ECO:0000256" key="2">
    <source>
        <dbReference type="ARBA" id="ARBA00011955"/>
    </source>
</evidence>
<evidence type="ECO:0000313" key="11">
    <source>
        <dbReference type="EMBL" id="CAB4652452.1"/>
    </source>
</evidence>
<evidence type="ECO:0000256" key="10">
    <source>
        <dbReference type="ARBA" id="ARBA00048540"/>
    </source>
</evidence>
<reference evidence="11" key="1">
    <citation type="submission" date="2020-05" db="EMBL/GenBank/DDBJ databases">
        <authorList>
            <person name="Chiriac C."/>
            <person name="Salcher M."/>
            <person name="Ghai R."/>
            <person name="Kavagutti S V."/>
        </authorList>
    </citation>
    <scope>NUCLEOTIDE SEQUENCE</scope>
</reference>
<evidence type="ECO:0000256" key="1">
    <source>
        <dbReference type="ARBA" id="ARBA00001946"/>
    </source>
</evidence>
<dbReference type="Gene3D" id="3.10.520.10">
    <property type="entry name" value="ApbE-like domains"/>
    <property type="match status" value="2"/>
</dbReference>
<dbReference type="AlphaFoldDB" id="A0A6J6KSF1"/>
<dbReference type="GO" id="GO:0016740">
    <property type="term" value="F:transferase activity"/>
    <property type="evidence" value="ECO:0007669"/>
    <property type="project" value="UniProtKB-KW"/>
</dbReference>
<dbReference type="EC" id="2.7.1.180" evidence="2"/>
<evidence type="ECO:0000256" key="3">
    <source>
        <dbReference type="ARBA" id="ARBA00016337"/>
    </source>
</evidence>
<dbReference type="PANTHER" id="PTHR30040">
    <property type="entry name" value="THIAMINE BIOSYNTHESIS LIPOPROTEIN APBE"/>
    <property type="match status" value="1"/>
</dbReference>
<evidence type="ECO:0000256" key="6">
    <source>
        <dbReference type="ARBA" id="ARBA00022723"/>
    </source>
</evidence>
<organism evidence="11">
    <name type="scientific">freshwater metagenome</name>
    <dbReference type="NCBI Taxonomy" id="449393"/>
    <lineage>
        <taxon>unclassified sequences</taxon>
        <taxon>metagenomes</taxon>
        <taxon>ecological metagenomes</taxon>
    </lineage>
</organism>
<dbReference type="GO" id="GO:0046872">
    <property type="term" value="F:metal ion binding"/>
    <property type="evidence" value="ECO:0007669"/>
    <property type="project" value="UniProtKB-KW"/>
</dbReference>
<gene>
    <name evidence="11" type="ORF">UFOPK2234_00539</name>
</gene>
<dbReference type="InterPro" id="IPR024932">
    <property type="entry name" value="ApbE"/>
</dbReference>
<evidence type="ECO:0000256" key="8">
    <source>
        <dbReference type="ARBA" id="ARBA00022842"/>
    </source>
</evidence>
<evidence type="ECO:0000256" key="7">
    <source>
        <dbReference type="ARBA" id="ARBA00022827"/>
    </source>
</evidence>
<comment type="cofactor">
    <cofactor evidence="1">
        <name>Mg(2+)</name>
        <dbReference type="ChEBI" id="CHEBI:18420"/>
    </cofactor>
</comment>
<dbReference type="Pfam" id="PF02424">
    <property type="entry name" value="ApbE"/>
    <property type="match status" value="2"/>
</dbReference>
<keyword evidence="7" id="KW-0274">FAD</keyword>
<evidence type="ECO:0000256" key="5">
    <source>
        <dbReference type="ARBA" id="ARBA00022679"/>
    </source>
</evidence>
<dbReference type="EMBL" id="CAEZWG010000088">
    <property type="protein sequence ID" value="CAB4652452.1"/>
    <property type="molecule type" value="Genomic_DNA"/>
</dbReference>
<evidence type="ECO:0000256" key="9">
    <source>
        <dbReference type="ARBA" id="ARBA00031306"/>
    </source>
</evidence>
<dbReference type="InterPro" id="IPR003374">
    <property type="entry name" value="ApbE-like_sf"/>
</dbReference>
<protein>
    <recommendedName>
        <fullName evidence="3">FAD:protein FMN transferase</fullName>
        <ecNumber evidence="2">2.7.1.180</ecNumber>
    </recommendedName>
    <alternativeName>
        <fullName evidence="9">Flavin transferase</fullName>
    </alternativeName>
</protein>
<keyword evidence="4" id="KW-0285">Flavoprotein</keyword>
<keyword evidence="5" id="KW-0808">Transferase</keyword>
<keyword evidence="8" id="KW-0460">Magnesium</keyword>
<sequence length="243" mass="26480">MSNIHTEDVWNTIVTLECELESISYQPAIEFLHLVDQIFSTYLANSQVSKLRRDEIALGDTHPYLQKVWHNCLEVKELTDGAFDPWAVAGGFDPSGYVKGWAADQIADQLMKLGAKHIQVNAGGDISVRGGKDANTAWKLGVAHPNQSDQISKIYEIKNGAIATSGTAERGDHIIDPQNKTIAVGARSATVTGPDAGMADALATALIVSGRDGASWFSKDELAQYSCWVVDRHSDTAWEILRK</sequence>
<evidence type="ECO:0000256" key="4">
    <source>
        <dbReference type="ARBA" id="ARBA00022630"/>
    </source>
</evidence>
<dbReference type="PANTHER" id="PTHR30040:SF2">
    <property type="entry name" value="FAD:PROTEIN FMN TRANSFERASE"/>
    <property type="match status" value="1"/>
</dbReference>
<comment type="catalytic activity">
    <reaction evidence="10">
        <text>L-threonyl-[protein] + FAD = FMN-L-threonyl-[protein] + AMP + H(+)</text>
        <dbReference type="Rhea" id="RHEA:36847"/>
        <dbReference type="Rhea" id="RHEA-COMP:11060"/>
        <dbReference type="Rhea" id="RHEA-COMP:11061"/>
        <dbReference type="ChEBI" id="CHEBI:15378"/>
        <dbReference type="ChEBI" id="CHEBI:30013"/>
        <dbReference type="ChEBI" id="CHEBI:57692"/>
        <dbReference type="ChEBI" id="CHEBI:74257"/>
        <dbReference type="ChEBI" id="CHEBI:456215"/>
        <dbReference type="EC" id="2.7.1.180"/>
    </reaction>
</comment>
<proteinExistence type="predicted"/>